<keyword evidence="3" id="KW-1185">Reference proteome</keyword>
<feature type="compositionally biased region" description="Polar residues" evidence="1">
    <location>
        <begin position="388"/>
        <end position="415"/>
    </location>
</feature>
<evidence type="ECO:0000313" key="2">
    <source>
        <dbReference type="EMBL" id="KAI6661978.1"/>
    </source>
</evidence>
<gene>
    <name evidence="2" type="ORF">LOD99_9648</name>
</gene>
<reference evidence="2 3" key="1">
    <citation type="journal article" date="2023" name="BMC Biol.">
        <title>The compact genome of the sponge Oopsacas minuta (Hexactinellida) is lacking key metazoan core genes.</title>
        <authorList>
            <person name="Santini S."/>
            <person name="Schenkelaars Q."/>
            <person name="Jourda C."/>
            <person name="Duchesne M."/>
            <person name="Belahbib H."/>
            <person name="Rocher C."/>
            <person name="Selva M."/>
            <person name="Riesgo A."/>
            <person name="Vervoort M."/>
            <person name="Leys S.P."/>
            <person name="Kodjabachian L."/>
            <person name="Le Bivic A."/>
            <person name="Borchiellini C."/>
            <person name="Claverie J.M."/>
            <person name="Renard E."/>
        </authorList>
    </citation>
    <scope>NUCLEOTIDE SEQUENCE [LARGE SCALE GENOMIC DNA]</scope>
    <source>
        <strain evidence="2">SPO-2</strain>
    </source>
</reference>
<protein>
    <submittedName>
        <fullName evidence="2">Uncharacterized protein</fullName>
    </submittedName>
</protein>
<dbReference type="Proteomes" id="UP001165289">
    <property type="component" value="Unassembled WGS sequence"/>
</dbReference>
<evidence type="ECO:0000313" key="3">
    <source>
        <dbReference type="Proteomes" id="UP001165289"/>
    </source>
</evidence>
<accession>A0AAV7KLW1</accession>
<comment type="caution">
    <text evidence="2">The sequence shown here is derived from an EMBL/GenBank/DDBJ whole genome shotgun (WGS) entry which is preliminary data.</text>
</comment>
<name>A0AAV7KLW1_9METZ</name>
<dbReference type="EMBL" id="JAKMXF010000002">
    <property type="protein sequence ID" value="KAI6661978.1"/>
    <property type="molecule type" value="Genomic_DNA"/>
</dbReference>
<proteinExistence type="predicted"/>
<organism evidence="2 3">
    <name type="scientific">Oopsacas minuta</name>
    <dbReference type="NCBI Taxonomy" id="111878"/>
    <lineage>
        <taxon>Eukaryota</taxon>
        <taxon>Metazoa</taxon>
        <taxon>Porifera</taxon>
        <taxon>Hexactinellida</taxon>
        <taxon>Hexasterophora</taxon>
        <taxon>Lyssacinosida</taxon>
        <taxon>Leucopsacidae</taxon>
        <taxon>Oopsacas</taxon>
    </lineage>
</organism>
<dbReference type="AlphaFoldDB" id="A0AAV7KLW1"/>
<feature type="region of interest" description="Disordered" evidence="1">
    <location>
        <begin position="388"/>
        <end position="418"/>
    </location>
</feature>
<evidence type="ECO:0000256" key="1">
    <source>
        <dbReference type="SAM" id="MobiDB-lite"/>
    </source>
</evidence>
<sequence length="517" mass="58132">MSASPPPIPQKFKTKSFNLIKTSIIEDSTINSSSKVTTSLDTSIFDQDNYCLELNNDNSYCFNTLNNYCLELKAEDQRLLQSLMCIREEILILKETAVIYEFSAGDSKRYPLVYRTSEENIQRIPSQQEIESILTSYLDINDSFVQNSVEFEIFSHFDIPALFDILGEFIVNYKLSTLSPPNSCSENINRLDDIAICDNEQLSQPFIQPPPVPEKTLKRQVASNSTLPTGTLSISKDPSNNQTLLCDPVLEKAWPRSKSFNSNAFLTHTRQSSMTLSDFYDHLHPLSSEDPKKCSNDLVCKPLHKLPTSKSNMDCKLSSLDSSPSFRHEIHENFSDMKFIRNPSDRNDNPSSTVIDTRDCQLIRAVSTPSIYSNSILPMKTSVAFNGEDSSNPEQPLQNIQSLNPNIPSIPSTKSKTPKRFFSKISRGLSSGFNKHNDKKSPIQKYSHSSCELDAFSDLCVDPNQNKEISLILGNSPKTNQLISPILSPLIEHPPPIPPKFNKSNADIAINLQQTWC</sequence>